<name>A0A5B0RQT7_PUCGR</name>
<sequence length="92" mass="10689">MALRLMRTAFDRRRSDPIPYLCRRLTRMRASDHRSDPQLDANLANALVDRHRITAEIVNQSHDGSALKLRLESRRTSTKYFVRATHYHLGSG</sequence>
<dbReference type="EMBL" id="VDEP01000144">
    <property type="protein sequence ID" value="KAA1128180.1"/>
    <property type="molecule type" value="Genomic_DNA"/>
</dbReference>
<protein>
    <submittedName>
        <fullName evidence="1">Uncharacterized protein</fullName>
    </submittedName>
</protein>
<evidence type="ECO:0000313" key="2">
    <source>
        <dbReference type="Proteomes" id="UP000325313"/>
    </source>
</evidence>
<gene>
    <name evidence="1" type="ORF">PGTUg99_020104</name>
</gene>
<accession>A0A5B0RQT7</accession>
<comment type="caution">
    <text evidence="1">The sequence shown here is derived from an EMBL/GenBank/DDBJ whole genome shotgun (WGS) entry which is preliminary data.</text>
</comment>
<dbReference type="AlphaFoldDB" id="A0A5B0RQT7"/>
<reference evidence="1 2" key="1">
    <citation type="submission" date="2019-05" db="EMBL/GenBank/DDBJ databases">
        <title>Emergence of the Ug99 lineage of the wheat stem rust pathogen through somatic hybridization.</title>
        <authorList>
            <person name="Li F."/>
            <person name="Upadhyaya N.M."/>
            <person name="Sperschneider J."/>
            <person name="Matny O."/>
            <person name="Nguyen-Phuc H."/>
            <person name="Mago R."/>
            <person name="Raley C."/>
            <person name="Miller M.E."/>
            <person name="Silverstein K.A.T."/>
            <person name="Henningsen E."/>
            <person name="Hirsch C.D."/>
            <person name="Visser B."/>
            <person name="Pretorius Z.A."/>
            <person name="Steffenson B.J."/>
            <person name="Schwessinger B."/>
            <person name="Dodds P.N."/>
            <person name="Figueroa M."/>
        </authorList>
    </citation>
    <scope>NUCLEOTIDE SEQUENCE [LARGE SCALE GENOMIC DNA]</scope>
    <source>
        <strain evidence="1 2">Ug99</strain>
    </source>
</reference>
<proteinExistence type="predicted"/>
<evidence type="ECO:0000313" key="1">
    <source>
        <dbReference type="EMBL" id="KAA1128180.1"/>
    </source>
</evidence>
<dbReference type="Proteomes" id="UP000325313">
    <property type="component" value="Unassembled WGS sequence"/>
</dbReference>
<organism evidence="1 2">
    <name type="scientific">Puccinia graminis f. sp. tritici</name>
    <dbReference type="NCBI Taxonomy" id="56615"/>
    <lineage>
        <taxon>Eukaryota</taxon>
        <taxon>Fungi</taxon>
        <taxon>Dikarya</taxon>
        <taxon>Basidiomycota</taxon>
        <taxon>Pucciniomycotina</taxon>
        <taxon>Pucciniomycetes</taxon>
        <taxon>Pucciniales</taxon>
        <taxon>Pucciniaceae</taxon>
        <taxon>Puccinia</taxon>
    </lineage>
</organism>